<sequence length="224" mass="25963">MKILSIGKEIIYDKLEIVNLKYLSSDINIDLYDYMIISGGDGMIRRVLKECYHLERLPRIILNPIGSFNVIAKMHRVDNVFKILEKIERDSNLKVNKHNFFSLNSEIFLFSAGNMGDLQHIMLSETLRFGIIKNGLSKYLLSVIFLFPVHIVMTPFMLLSSKRFFIFTPFSFIRKFGSFYGKVDNLNIDLDNDYNLIELDGDIVMITDRYLKIEEAGVIDIIVS</sequence>
<keyword evidence="1" id="KW-1133">Transmembrane helix</keyword>
<accession>A0A1W1BZD2</accession>
<evidence type="ECO:0000313" key="3">
    <source>
        <dbReference type="EMBL" id="SFV58845.1"/>
    </source>
</evidence>
<dbReference type="SUPFAM" id="SSF111331">
    <property type="entry name" value="NAD kinase/diacylglycerol kinase-like"/>
    <property type="match status" value="1"/>
</dbReference>
<keyword evidence="1" id="KW-0472">Membrane</keyword>
<dbReference type="InterPro" id="IPR017438">
    <property type="entry name" value="ATP-NAD_kinase_N"/>
</dbReference>
<dbReference type="GO" id="GO:0016301">
    <property type="term" value="F:kinase activity"/>
    <property type="evidence" value="ECO:0007669"/>
    <property type="project" value="InterPro"/>
</dbReference>
<feature type="transmembrane region" description="Helical" evidence="1">
    <location>
        <begin position="139"/>
        <end position="159"/>
    </location>
</feature>
<reference evidence="3" key="1">
    <citation type="submission" date="2016-10" db="EMBL/GenBank/DDBJ databases">
        <authorList>
            <person name="de Groot N.N."/>
        </authorList>
    </citation>
    <scope>NUCLEOTIDE SEQUENCE</scope>
</reference>
<dbReference type="InterPro" id="IPR016064">
    <property type="entry name" value="NAD/diacylglycerol_kinase_sf"/>
</dbReference>
<evidence type="ECO:0000259" key="2">
    <source>
        <dbReference type="Pfam" id="PF00781"/>
    </source>
</evidence>
<proteinExistence type="predicted"/>
<gene>
    <name evidence="3" type="ORF">MNB_SV-9-1152</name>
</gene>
<dbReference type="Pfam" id="PF00781">
    <property type="entry name" value="DAGK_cat"/>
    <property type="match status" value="1"/>
</dbReference>
<protein>
    <recommendedName>
        <fullName evidence="2">DAGKc domain-containing protein</fullName>
    </recommendedName>
</protein>
<organism evidence="3">
    <name type="scientific">hydrothermal vent metagenome</name>
    <dbReference type="NCBI Taxonomy" id="652676"/>
    <lineage>
        <taxon>unclassified sequences</taxon>
        <taxon>metagenomes</taxon>
        <taxon>ecological metagenomes</taxon>
    </lineage>
</organism>
<keyword evidence="1" id="KW-0812">Transmembrane</keyword>
<feature type="domain" description="DAGKc" evidence="2">
    <location>
        <begin position="25"/>
        <end position="86"/>
    </location>
</feature>
<dbReference type="InterPro" id="IPR001206">
    <property type="entry name" value="Diacylglycerol_kinase_cat_dom"/>
</dbReference>
<dbReference type="EMBL" id="FPHG01000037">
    <property type="protein sequence ID" value="SFV58845.1"/>
    <property type="molecule type" value="Genomic_DNA"/>
</dbReference>
<dbReference type="Gene3D" id="3.40.50.10330">
    <property type="entry name" value="Probable inorganic polyphosphate/atp-NAD kinase, domain 1"/>
    <property type="match status" value="1"/>
</dbReference>
<name>A0A1W1BZD2_9ZZZZ</name>
<dbReference type="AlphaFoldDB" id="A0A1W1BZD2"/>
<evidence type="ECO:0000256" key="1">
    <source>
        <dbReference type="SAM" id="Phobius"/>
    </source>
</evidence>